<dbReference type="InterPro" id="IPR009075">
    <property type="entry name" value="AcylCo_DH/oxidase_C"/>
</dbReference>
<comment type="cofactor">
    <cofactor evidence="4">
        <name>FAD</name>
        <dbReference type="ChEBI" id="CHEBI:57692"/>
    </cofactor>
</comment>
<dbReference type="AlphaFoldDB" id="A0A918UKL9"/>
<dbReference type="Pfam" id="PF00441">
    <property type="entry name" value="Acyl-CoA_dh_1"/>
    <property type="match status" value="1"/>
</dbReference>
<feature type="domain" description="Acyl-CoA oxidase/dehydrogenase middle" evidence="6">
    <location>
        <begin position="189"/>
        <end position="290"/>
    </location>
</feature>
<feature type="domain" description="Adaptive response protein AidB N-terminal" evidence="7">
    <location>
        <begin position="27"/>
        <end position="115"/>
    </location>
</feature>
<evidence type="ECO:0000259" key="7">
    <source>
        <dbReference type="Pfam" id="PF18158"/>
    </source>
</evidence>
<sequence length="571" mass="64576">MQDFVDYSMESLGDSGQHIWDDYEPSKNFFVSDKIFVHFLQKELSPDAWSFLQPKLVKLGKLAASTLNELSISAHMHSPKFVKRDLFGRDIDNIIFHPSRHELMKAANQTRMMGSSAITFLSPEFEGQQYRMGYALPYILALSDSSVTNIIGMKDAFGQIMKRYANPELQAKFIENDYLLGPENASEVCFCFRENAAGLKFDAISTKAIPLRDGVYKISGEKSHCENIHAHLKLVLAAVPSENNEKPKLSIFLIEGNNKPGVSKEFEIKNLDQKLGMHSLPVGDLLFKDCTAFLLGEEGQGMEILEELMKVTNIWSSISAVAGFRRSLVEAYQYACYQTYDGNRRLLDHPSTLAKLEALNNQFVADFYLLWKTIRMMDKTGPEKPHLESNLNHLIPLIKNHCVNSAISGIGQSMKIMESHGYMEQGVIPKFIKDCLALPLLHQSSIHTVSVIVKNWAEVQDISSFFEPLTSSLEHFPDLELLKVELKKLLSHIEESRYDDPDFLDFNADKIMKNLIMYIQLSMLLHQEDHESAAWIHPAINQIKANFLGQNSLLALPVGAQKIIGQLAWGF</sequence>
<dbReference type="Gene3D" id="6.10.250.600">
    <property type="match status" value="1"/>
</dbReference>
<evidence type="ECO:0000256" key="3">
    <source>
        <dbReference type="ARBA" id="ARBA00022827"/>
    </source>
</evidence>
<name>A0A918UKL9_9BACT</name>
<reference evidence="8" key="1">
    <citation type="journal article" date="2014" name="Int. J. Syst. Evol. Microbiol.">
        <title>Complete genome sequence of Corynebacterium casei LMG S-19264T (=DSM 44701T), isolated from a smear-ripened cheese.</title>
        <authorList>
            <consortium name="US DOE Joint Genome Institute (JGI-PGF)"/>
            <person name="Walter F."/>
            <person name="Albersmeier A."/>
            <person name="Kalinowski J."/>
            <person name="Ruckert C."/>
        </authorList>
    </citation>
    <scope>NUCLEOTIDE SEQUENCE</scope>
    <source>
        <strain evidence="8">KCTC 12368</strain>
    </source>
</reference>
<evidence type="ECO:0000313" key="8">
    <source>
        <dbReference type="EMBL" id="GGZ16478.1"/>
    </source>
</evidence>
<dbReference type="PANTHER" id="PTHR42707:SF2">
    <property type="entry name" value="ACD11 DEHYDROGENASE"/>
    <property type="match status" value="1"/>
</dbReference>
<dbReference type="Gene3D" id="1.20.140.10">
    <property type="entry name" value="Butyryl-CoA Dehydrogenase, subunit A, domain 3"/>
    <property type="match status" value="1"/>
</dbReference>
<dbReference type="InterPro" id="IPR036250">
    <property type="entry name" value="AcylCo_DH-like_C"/>
</dbReference>
<evidence type="ECO:0008006" key="10">
    <source>
        <dbReference type="Google" id="ProtNLM"/>
    </source>
</evidence>
<dbReference type="SUPFAM" id="SSF47203">
    <property type="entry name" value="Acyl-CoA dehydrogenase C-terminal domain-like"/>
    <property type="match status" value="1"/>
</dbReference>
<keyword evidence="2 4" id="KW-0285">Flavoprotein</keyword>
<keyword evidence="4" id="KW-0560">Oxidoreductase</keyword>
<reference evidence="8" key="2">
    <citation type="submission" date="2020-09" db="EMBL/GenBank/DDBJ databases">
        <authorList>
            <person name="Sun Q."/>
            <person name="Kim S."/>
        </authorList>
    </citation>
    <scope>NUCLEOTIDE SEQUENCE</scope>
    <source>
        <strain evidence="8">KCTC 12368</strain>
    </source>
</reference>
<dbReference type="EMBL" id="BMWX01000001">
    <property type="protein sequence ID" value="GGZ16478.1"/>
    <property type="molecule type" value="Genomic_DNA"/>
</dbReference>
<dbReference type="Pfam" id="PF02770">
    <property type="entry name" value="Acyl-CoA_dh_M"/>
    <property type="match status" value="1"/>
</dbReference>
<evidence type="ECO:0000313" key="9">
    <source>
        <dbReference type="Proteomes" id="UP000619457"/>
    </source>
</evidence>
<dbReference type="Pfam" id="PF18158">
    <property type="entry name" value="AidB_N"/>
    <property type="match status" value="1"/>
</dbReference>
<evidence type="ECO:0000256" key="2">
    <source>
        <dbReference type="ARBA" id="ARBA00022630"/>
    </source>
</evidence>
<keyword evidence="3 4" id="KW-0274">FAD</keyword>
<evidence type="ECO:0000256" key="4">
    <source>
        <dbReference type="RuleBase" id="RU362125"/>
    </source>
</evidence>
<evidence type="ECO:0000256" key="1">
    <source>
        <dbReference type="ARBA" id="ARBA00009347"/>
    </source>
</evidence>
<dbReference type="InterPro" id="IPR006091">
    <property type="entry name" value="Acyl-CoA_Oxase/DH_mid-dom"/>
</dbReference>
<dbReference type="SUPFAM" id="SSF56645">
    <property type="entry name" value="Acyl-CoA dehydrogenase NM domain-like"/>
    <property type="match status" value="1"/>
</dbReference>
<gene>
    <name evidence="8" type="ORF">GCM10007049_06040</name>
</gene>
<protein>
    <recommendedName>
        <fullName evidence="10">Acyl-CoA dehydrogenase</fullName>
    </recommendedName>
</protein>
<feature type="domain" description="Acyl-CoA dehydrogenase/oxidase C-terminal" evidence="5">
    <location>
        <begin position="299"/>
        <end position="438"/>
    </location>
</feature>
<keyword evidence="9" id="KW-1185">Reference proteome</keyword>
<dbReference type="GO" id="GO:0003995">
    <property type="term" value="F:acyl-CoA dehydrogenase activity"/>
    <property type="evidence" value="ECO:0007669"/>
    <property type="project" value="TreeGrafter"/>
</dbReference>
<proteinExistence type="inferred from homology"/>
<dbReference type="PANTHER" id="PTHR42707">
    <property type="entry name" value="ACYL-COA DEHYDROGENASE"/>
    <property type="match status" value="1"/>
</dbReference>
<dbReference type="InterPro" id="IPR052904">
    <property type="entry name" value="Acyl-CoA_dehydrogenase-like"/>
</dbReference>
<dbReference type="Gene3D" id="2.40.110.20">
    <property type="match status" value="1"/>
</dbReference>
<dbReference type="Proteomes" id="UP000619457">
    <property type="component" value="Unassembled WGS sequence"/>
</dbReference>
<dbReference type="InterPro" id="IPR009100">
    <property type="entry name" value="AcylCoA_DH/oxidase_NM_dom_sf"/>
</dbReference>
<dbReference type="RefSeq" id="WP_018474135.1">
    <property type="nucleotide sequence ID" value="NZ_BMWX01000001.1"/>
</dbReference>
<dbReference type="InterPro" id="IPR041504">
    <property type="entry name" value="AidB_N"/>
</dbReference>
<comment type="similarity">
    <text evidence="1 4">Belongs to the acyl-CoA dehydrogenase family.</text>
</comment>
<comment type="caution">
    <text evidence="8">The sequence shown here is derived from an EMBL/GenBank/DDBJ whole genome shotgun (WGS) entry which is preliminary data.</text>
</comment>
<evidence type="ECO:0000259" key="6">
    <source>
        <dbReference type="Pfam" id="PF02770"/>
    </source>
</evidence>
<organism evidence="8 9">
    <name type="scientific">Echinicola pacifica</name>
    <dbReference type="NCBI Taxonomy" id="346377"/>
    <lineage>
        <taxon>Bacteria</taxon>
        <taxon>Pseudomonadati</taxon>
        <taxon>Bacteroidota</taxon>
        <taxon>Cytophagia</taxon>
        <taxon>Cytophagales</taxon>
        <taxon>Cyclobacteriaceae</taxon>
        <taxon>Echinicola</taxon>
    </lineage>
</organism>
<accession>A0A918UKL9</accession>
<evidence type="ECO:0000259" key="5">
    <source>
        <dbReference type="Pfam" id="PF00441"/>
    </source>
</evidence>